<evidence type="ECO:0000256" key="1">
    <source>
        <dbReference type="SAM" id="MobiDB-lite"/>
    </source>
</evidence>
<feature type="region of interest" description="Disordered" evidence="1">
    <location>
        <begin position="85"/>
        <end position="121"/>
    </location>
</feature>
<proteinExistence type="predicted"/>
<gene>
    <name evidence="2" type="ORF">Vbra_1828</name>
</gene>
<organism evidence="2 3">
    <name type="scientific">Vitrella brassicaformis (strain CCMP3155)</name>
    <dbReference type="NCBI Taxonomy" id="1169540"/>
    <lineage>
        <taxon>Eukaryota</taxon>
        <taxon>Sar</taxon>
        <taxon>Alveolata</taxon>
        <taxon>Colpodellida</taxon>
        <taxon>Vitrellaceae</taxon>
        <taxon>Vitrella</taxon>
    </lineage>
</organism>
<evidence type="ECO:0000313" key="3">
    <source>
        <dbReference type="Proteomes" id="UP000041254"/>
    </source>
</evidence>
<sequence>MKSRKTKTTAKSGKKETERGICRFVSCRCGQGEGPLDRYAEERSSELRRLNHHTSTYISWHPDGRWQICVRHDGKARYAAIRPILHPRSHRRGPRGGRRQAQQIARDHGLPTHPMTPMELS</sequence>
<dbReference type="VEuPathDB" id="CryptoDB:Vbra_1828"/>
<keyword evidence="3" id="KW-1185">Reference proteome</keyword>
<evidence type="ECO:0000313" key="2">
    <source>
        <dbReference type="EMBL" id="CEM36942.1"/>
    </source>
</evidence>
<dbReference type="AlphaFoldDB" id="A0A0G4H0S9"/>
<protein>
    <submittedName>
        <fullName evidence="2">Uncharacterized protein</fullName>
    </submittedName>
</protein>
<accession>A0A0G4H0S9</accession>
<dbReference type="InParanoid" id="A0A0G4H0S9"/>
<name>A0A0G4H0S9_VITBC</name>
<reference evidence="2 3" key="1">
    <citation type="submission" date="2014-11" db="EMBL/GenBank/DDBJ databases">
        <authorList>
            <person name="Zhu J."/>
            <person name="Qi W."/>
            <person name="Song R."/>
        </authorList>
    </citation>
    <scope>NUCLEOTIDE SEQUENCE [LARGE SCALE GENOMIC DNA]</scope>
</reference>
<dbReference type="EMBL" id="CDMY01000911">
    <property type="protein sequence ID" value="CEM36942.1"/>
    <property type="molecule type" value="Genomic_DNA"/>
</dbReference>
<feature type="compositionally biased region" description="Basic residues" evidence="1">
    <location>
        <begin position="85"/>
        <end position="98"/>
    </location>
</feature>
<dbReference type="Proteomes" id="UP000041254">
    <property type="component" value="Unassembled WGS sequence"/>
</dbReference>